<reference evidence="7 8" key="1">
    <citation type="submission" date="2021-03" db="EMBL/GenBank/DDBJ databases">
        <title>Isolation and description of Capnocytophaga bilenii sp. nov., a novel Capnocytophaga species, isolated from a gingivitis subject.</title>
        <authorList>
            <person name="Antezack A."/>
            <person name="Monnet-Corti V."/>
            <person name="La Scola B."/>
        </authorList>
    </citation>
    <scope>NUCLEOTIDE SEQUENCE [LARGE SCALE GENOMIC DNA]</scope>
    <source>
        <strain evidence="7 8">Marseille-Q4570</strain>
    </source>
</reference>
<evidence type="ECO:0000256" key="3">
    <source>
        <dbReference type="ARBA" id="ARBA00022692"/>
    </source>
</evidence>
<keyword evidence="8" id="KW-1185">Reference proteome</keyword>
<comment type="subcellular location">
    <subcellularLocation>
        <location evidence="1">Cell membrane</location>
        <topology evidence="1">Multi-pass membrane protein</topology>
    </subcellularLocation>
</comment>
<proteinExistence type="predicted"/>
<accession>A0ABS3PXM4</accession>
<dbReference type="EMBL" id="JAGDYP010000003">
    <property type="protein sequence ID" value="MBO1883877.1"/>
    <property type="molecule type" value="Genomic_DNA"/>
</dbReference>
<evidence type="ECO:0000256" key="4">
    <source>
        <dbReference type="ARBA" id="ARBA00022989"/>
    </source>
</evidence>
<feature type="transmembrane region" description="Helical" evidence="6">
    <location>
        <begin position="367"/>
        <end position="389"/>
    </location>
</feature>
<feature type="transmembrane region" description="Helical" evidence="6">
    <location>
        <begin position="257"/>
        <end position="281"/>
    </location>
</feature>
<feature type="transmembrane region" description="Helical" evidence="6">
    <location>
        <begin position="302"/>
        <end position="319"/>
    </location>
</feature>
<dbReference type="PANTHER" id="PTHR30250">
    <property type="entry name" value="PST FAMILY PREDICTED COLANIC ACID TRANSPORTER"/>
    <property type="match status" value="1"/>
</dbReference>
<dbReference type="PANTHER" id="PTHR30250:SF11">
    <property type="entry name" value="O-ANTIGEN TRANSPORTER-RELATED"/>
    <property type="match status" value="1"/>
</dbReference>
<comment type="caution">
    <text evidence="7">The sequence shown here is derived from an EMBL/GenBank/DDBJ whole genome shotgun (WGS) entry which is preliminary data.</text>
</comment>
<feature type="transmembrane region" description="Helical" evidence="6">
    <location>
        <begin position="7"/>
        <end position="24"/>
    </location>
</feature>
<keyword evidence="4 6" id="KW-1133">Transmembrane helix</keyword>
<evidence type="ECO:0000256" key="2">
    <source>
        <dbReference type="ARBA" id="ARBA00022475"/>
    </source>
</evidence>
<keyword evidence="3 6" id="KW-0812">Transmembrane</keyword>
<dbReference type="Proteomes" id="UP000681610">
    <property type="component" value="Unassembled WGS sequence"/>
</dbReference>
<feature type="transmembrane region" description="Helical" evidence="6">
    <location>
        <begin position="30"/>
        <end position="52"/>
    </location>
</feature>
<feature type="transmembrane region" description="Helical" evidence="6">
    <location>
        <begin position="458"/>
        <end position="479"/>
    </location>
</feature>
<evidence type="ECO:0000256" key="5">
    <source>
        <dbReference type="ARBA" id="ARBA00023136"/>
    </source>
</evidence>
<feature type="transmembrane region" description="Helical" evidence="6">
    <location>
        <begin position="73"/>
        <end position="98"/>
    </location>
</feature>
<protein>
    <submittedName>
        <fullName evidence="7">Oligosaccharide flippase family protein</fullName>
    </submittedName>
</protein>
<evidence type="ECO:0000256" key="1">
    <source>
        <dbReference type="ARBA" id="ARBA00004651"/>
    </source>
</evidence>
<name>A0ABS3PXM4_9FLAO</name>
<keyword evidence="5 6" id="KW-0472">Membrane</keyword>
<dbReference type="InterPro" id="IPR050833">
    <property type="entry name" value="Poly_Biosynth_Transport"/>
</dbReference>
<feature type="transmembrane region" description="Helical" evidence="6">
    <location>
        <begin position="118"/>
        <end position="135"/>
    </location>
</feature>
<feature type="transmembrane region" description="Helical" evidence="6">
    <location>
        <begin position="216"/>
        <end position="237"/>
    </location>
</feature>
<feature type="transmembrane region" description="Helical" evidence="6">
    <location>
        <begin position="339"/>
        <end position="360"/>
    </location>
</feature>
<organism evidence="7 8">
    <name type="scientific">Capnocytophaga bilenii</name>
    <dbReference type="NCBI Taxonomy" id="2819369"/>
    <lineage>
        <taxon>Bacteria</taxon>
        <taxon>Pseudomonadati</taxon>
        <taxon>Bacteroidota</taxon>
        <taxon>Flavobacteriia</taxon>
        <taxon>Flavobacteriales</taxon>
        <taxon>Flavobacteriaceae</taxon>
        <taxon>Capnocytophaga</taxon>
    </lineage>
</organism>
<evidence type="ECO:0000256" key="6">
    <source>
        <dbReference type="SAM" id="Phobius"/>
    </source>
</evidence>
<sequence length="499" mass="57404">MYLWQGLSFVLSFLSMFVVVPMISADKPIYGIYTICVSLSIFLQYADLGFLGAGQKFAAEAFAKKDLTTEIRITGFTTFILLIFLLLLSVVFLVFAYAPQLIIDNLTDPAKYNIAQQLLLVLALTTPITLLQRIVQMIYVIRMEDYIFQRINIIGNTIKILSVFYFFGGERYNIVGYFLFIQLVSLIVPMVNIALAHRRYNYDIGLLLKSIRFDRAIFAQTQRLAFSLFFGMIAWILYYELDAVSIGALWGAEKVAIYGIGFTLLTFVRTILGTLFSPFYARFNHFVDNEEGLKKLLSDVTVLYQPIVMYMLLSVTFLAEPLVLCWVGENYRASVPVVRWLMLCNLFAFISYPVGALLVVKQRVKEMYYLNWLVPLVFWGGILATQHYLQELSFAFFKWLAFLIMMLVYYKILLSYLQLSLVNSLKRYIFALFLPLAFLVGYYFLVQQLFVAEQNTPKLLTIALLIAIAFGACLLLHYVSSRAFRQVVQTITTRLLKKN</sequence>
<evidence type="ECO:0000313" key="8">
    <source>
        <dbReference type="Proteomes" id="UP000681610"/>
    </source>
</evidence>
<keyword evidence="2" id="KW-1003">Cell membrane</keyword>
<evidence type="ECO:0000313" key="7">
    <source>
        <dbReference type="EMBL" id="MBO1883877.1"/>
    </source>
</evidence>
<gene>
    <name evidence="7" type="ORF">J4N46_05490</name>
</gene>
<feature type="transmembrane region" description="Helical" evidence="6">
    <location>
        <begin position="395"/>
        <end position="416"/>
    </location>
</feature>
<feature type="transmembrane region" description="Helical" evidence="6">
    <location>
        <begin position="147"/>
        <end position="168"/>
    </location>
</feature>
<feature type="transmembrane region" description="Helical" evidence="6">
    <location>
        <begin position="174"/>
        <end position="195"/>
    </location>
</feature>
<feature type="transmembrane region" description="Helical" evidence="6">
    <location>
        <begin position="428"/>
        <end position="446"/>
    </location>
</feature>